<dbReference type="PANTHER" id="PTHR43156">
    <property type="entry name" value="STAGE II SPORULATION PROTEIN E-RELATED"/>
    <property type="match status" value="1"/>
</dbReference>
<proteinExistence type="predicted"/>
<gene>
    <name evidence="3" type="ORF">LX83_003381</name>
</gene>
<keyword evidence="4" id="KW-1185">Reference proteome</keyword>
<evidence type="ECO:0000313" key="3">
    <source>
        <dbReference type="EMBL" id="MCP2166513.1"/>
    </source>
</evidence>
<dbReference type="Gene3D" id="3.60.40.10">
    <property type="entry name" value="PPM-type phosphatase domain"/>
    <property type="match status" value="1"/>
</dbReference>
<dbReference type="Pfam" id="PF07228">
    <property type="entry name" value="SpoIIE"/>
    <property type="match status" value="1"/>
</dbReference>
<dbReference type="Gene3D" id="3.30.450.40">
    <property type="match status" value="1"/>
</dbReference>
<feature type="domain" description="PPM-type phosphatase" evidence="2">
    <location>
        <begin position="275"/>
        <end position="490"/>
    </location>
</feature>
<keyword evidence="1" id="KW-0378">Hydrolase</keyword>
<dbReference type="PANTHER" id="PTHR43156:SF2">
    <property type="entry name" value="STAGE II SPORULATION PROTEIN E"/>
    <property type="match status" value="1"/>
</dbReference>
<name>A0AAE3GI11_9PSEU</name>
<organism evidence="3 4">
    <name type="scientific">Goodfellowiella coeruleoviolacea</name>
    <dbReference type="NCBI Taxonomy" id="334858"/>
    <lineage>
        <taxon>Bacteria</taxon>
        <taxon>Bacillati</taxon>
        <taxon>Actinomycetota</taxon>
        <taxon>Actinomycetes</taxon>
        <taxon>Pseudonocardiales</taxon>
        <taxon>Pseudonocardiaceae</taxon>
        <taxon>Goodfellowiella</taxon>
    </lineage>
</organism>
<dbReference type="Pfam" id="PF01590">
    <property type="entry name" value="GAF"/>
    <property type="match status" value="1"/>
</dbReference>
<dbReference type="Proteomes" id="UP001206128">
    <property type="component" value="Unassembled WGS sequence"/>
</dbReference>
<dbReference type="SMART" id="SM00331">
    <property type="entry name" value="PP2C_SIG"/>
    <property type="match status" value="1"/>
</dbReference>
<dbReference type="InterPro" id="IPR036457">
    <property type="entry name" value="PPM-type-like_dom_sf"/>
</dbReference>
<evidence type="ECO:0000313" key="4">
    <source>
        <dbReference type="Proteomes" id="UP001206128"/>
    </source>
</evidence>
<dbReference type="SUPFAM" id="SSF81606">
    <property type="entry name" value="PP2C-like"/>
    <property type="match status" value="1"/>
</dbReference>
<comment type="caution">
    <text evidence="3">The sequence shown here is derived from an EMBL/GenBank/DDBJ whole genome shotgun (WGS) entry which is preliminary data.</text>
</comment>
<evidence type="ECO:0000259" key="2">
    <source>
        <dbReference type="SMART" id="SM00331"/>
    </source>
</evidence>
<protein>
    <submittedName>
        <fullName evidence="3">GAF domain-containing protein</fullName>
    </submittedName>
</protein>
<accession>A0AAE3GI11</accession>
<reference evidence="3" key="1">
    <citation type="submission" date="2022-06" db="EMBL/GenBank/DDBJ databases">
        <title>Genomic Encyclopedia of Archaeal and Bacterial Type Strains, Phase II (KMG-II): from individual species to whole genera.</title>
        <authorList>
            <person name="Goeker M."/>
        </authorList>
    </citation>
    <scope>NUCLEOTIDE SEQUENCE</scope>
    <source>
        <strain evidence="3">DSM 43935</strain>
    </source>
</reference>
<evidence type="ECO:0000256" key="1">
    <source>
        <dbReference type="ARBA" id="ARBA00022801"/>
    </source>
</evidence>
<dbReference type="RefSeq" id="WP_253772453.1">
    <property type="nucleotide sequence ID" value="NZ_JAMTCK010000007.1"/>
</dbReference>
<dbReference type="AlphaFoldDB" id="A0AAE3GI11"/>
<dbReference type="SUPFAM" id="SSF55781">
    <property type="entry name" value="GAF domain-like"/>
    <property type="match status" value="1"/>
</dbReference>
<dbReference type="InterPro" id="IPR052016">
    <property type="entry name" value="Bact_Sigma-Reg"/>
</dbReference>
<dbReference type="InterPro" id="IPR001932">
    <property type="entry name" value="PPM-type_phosphatase-like_dom"/>
</dbReference>
<dbReference type="EMBL" id="JAMTCK010000007">
    <property type="protein sequence ID" value="MCP2166513.1"/>
    <property type="molecule type" value="Genomic_DNA"/>
</dbReference>
<sequence>MKVFHRSIRNAEDAESARRELVRLTLALPMTETTRARLIAQAAAHLRSLARSGGELSVRLDGDPPTLDISEVERQPSELLDDELLAPLLETIERQREELRWHQTELAQTNAGLLALHAELEEQRQQVSFLDAVTRTTSASLDRAEVLDAFAEVLRDRGFAARSAVWLPTPQGGGLHCPTRPGESPAEDVRQVFVGRSSRRRGDHQLLVPLVAGPQVLGVLELGRDHEPFSDDEVALAQRVAERAAVGLRNVREYERERELAETLQQAMLPPRLVRPDLEMCARYLPASRGVHVGGDWFDAFTRTDGRVVLTVGDVTGHGVDAAVVMGKLQNTLRAYAMEGHGPADALRLVHELLRRWDTPLFATAVTVEIDPAAQVLRWASAGHLPVLLREPDGQVRALQGAHAPLLGVPMDIPAFEHQVDLAPATTLLLYTDGLVERRSSDIDSGVRRLAEAFCQALGQDAETTAQRLLDAMLGAGSHEDDVCLLLCHWIGERDQ</sequence>
<dbReference type="InterPro" id="IPR029016">
    <property type="entry name" value="GAF-like_dom_sf"/>
</dbReference>
<dbReference type="GO" id="GO:0016791">
    <property type="term" value="F:phosphatase activity"/>
    <property type="evidence" value="ECO:0007669"/>
    <property type="project" value="TreeGrafter"/>
</dbReference>
<dbReference type="InterPro" id="IPR003018">
    <property type="entry name" value="GAF"/>
</dbReference>